<organism evidence="1 2">
    <name type="scientific">Aspergillus kawachii</name>
    <name type="common">White koji mold</name>
    <name type="synonym">Aspergillus awamori var. kawachi</name>
    <dbReference type="NCBI Taxonomy" id="1069201"/>
    <lineage>
        <taxon>Eukaryota</taxon>
        <taxon>Fungi</taxon>
        <taxon>Dikarya</taxon>
        <taxon>Ascomycota</taxon>
        <taxon>Pezizomycotina</taxon>
        <taxon>Eurotiomycetes</taxon>
        <taxon>Eurotiomycetidae</taxon>
        <taxon>Eurotiales</taxon>
        <taxon>Aspergillaceae</taxon>
        <taxon>Aspergillus</taxon>
        <taxon>Aspergillus subgen. Circumdati</taxon>
    </lineage>
</organism>
<proteinExistence type="predicted"/>
<evidence type="ECO:0000313" key="2">
    <source>
        <dbReference type="Proteomes" id="UP000075230"/>
    </source>
</evidence>
<dbReference type="Proteomes" id="UP000075230">
    <property type="component" value="Unassembled WGS sequence"/>
</dbReference>
<sequence length="71" mass="7936">MASDDVGETSQFENNWIQEVSYVWILGASCLGCITGERLRNVDSLLLLKDVFNASSVHISTRPKRTGMMFP</sequence>
<reference evidence="1 2" key="1">
    <citation type="journal article" date="2016" name="DNA Res.">
        <title>Genome sequence of Aspergillus luchuensis NBRC 4314.</title>
        <authorList>
            <person name="Yamada O."/>
            <person name="Machida M."/>
            <person name="Hosoyama A."/>
            <person name="Goto M."/>
            <person name="Takahashi T."/>
            <person name="Futagami T."/>
            <person name="Yamagata Y."/>
            <person name="Takeuchi M."/>
            <person name="Kobayashi T."/>
            <person name="Koike H."/>
            <person name="Abe K."/>
            <person name="Asai K."/>
            <person name="Arita M."/>
            <person name="Fujita N."/>
            <person name="Fukuda K."/>
            <person name="Higa K."/>
            <person name="Horikawa H."/>
            <person name="Ishikawa T."/>
            <person name="Jinno K."/>
            <person name="Kato Y."/>
            <person name="Kirimura K."/>
            <person name="Mizutani O."/>
            <person name="Nakasone K."/>
            <person name="Sano M."/>
            <person name="Shiraishi Y."/>
            <person name="Tsukahara M."/>
            <person name="Gomi K."/>
        </authorList>
    </citation>
    <scope>NUCLEOTIDE SEQUENCE [LARGE SCALE GENOMIC DNA]</scope>
    <source>
        <strain evidence="1 2">RIB 2604</strain>
    </source>
</reference>
<dbReference type="AlphaFoldDB" id="A0A146FLJ8"/>
<comment type="caution">
    <text evidence="1">The sequence shown here is derived from an EMBL/GenBank/DDBJ whole genome shotgun (WGS) entry which is preliminary data.</text>
</comment>
<protein>
    <submittedName>
        <fullName evidence="1">Nuclear pore complex subunit Nup192</fullName>
    </submittedName>
</protein>
<name>A0A146FLJ8_ASPKA</name>
<evidence type="ECO:0000313" key="1">
    <source>
        <dbReference type="EMBL" id="GAT26944.1"/>
    </source>
</evidence>
<dbReference type="EMBL" id="BCWF01000021">
    <property type="protein sequence ID" value="GAT26944.1"/>
    <property type="molecule type" value="Genomic_DNA"/>
</dbReference>
<reference evidence="2" key="2">
    <citation type="submission" date="2016-02" db="EMBL/GenBank/DDBJ databases">
        <title>Genome sequencing of Aspergillus luchuensis NBRC 4314.</title>
        <authorList>
            <person name="Yamada O."/>
        </authorList>
    </citation>
    <scope>NUCLEOTIDE SEQUENCE [LARGE SCALE GENOMIC DNA]</scope>
    <source>
        <strain evidence="2">RIB 2604</strain>
    </source>
</reference>
<accession>A0A146FLJ8</accession>
<gene>
    <name evidence="1" type="ORF">RIB2604_02106270</name>
</gene>